<dbReference type="SUPFAM" id="SSF47384">
    <property type="entry name" value="Homodimeric domain of signal transducing histidine kinase"/>
    <property type="match status" value="1"/>
</dbReference>
<dbReference type="EMBL" id="JAEPBG010000015">
    <property type="protein sequence ID" value="MBK4737903.1"/>
    <property type="molecule type" value="Genomic_DNA"/>
</dbReference>
<dbReference type="InterPro" id="IPR036890">
    <property type="entry name" value="HATPase_C_sf"/>
</dbReference>
<dbReference type="AlphaFoldDB" id="A0A934T3L1"/>
<dbReference type="Gene3D" id="3.30.565.10">
    <property type="entry name" value="Histidine kinase-like ATPase, C-terminal domain"/>
    <property type="match status" value="1"/>
</dbReference>
<dbReference type="PRINTS" id="PR00344">
    <property type="entry name" value="BCTRLSENSOR"/>
</dbReference>
<protein>
    <recommendedName>
        <fullName evidence="2">histidine kinase</fullName>
        <ecNumber evidence="2">2.7.13.3</ecNumber>
    </recommendedName>
</protein>
<gene>
    <name evidence="8" type="ORF">JJB74_25055</name>
</gene>
<dbReference type="GO" id="GO:0000155">
    <property type="term" value="F:phosphorelay sensor kinase activity"/>
    <property type="evidence" value="ECO:0007669"/>
    <property type="project" value="InterPro"/>
</dbReference>
<reference evidence="8" key="1">
    <citation type="submission" date="2021-01" db="EMBL/GenBank/DDBJ databases">
        <title>Genome sequence of strain Noviherbaspirillum sp. DKR-6.</title>
        <authorList>
            <person name="Chaudhary D.K."/>
        </authorList>
    </citation>
    <scope>NUCLEOTIDE SEQUENCE</scope>
    <source>
        <strain evidence="8">DKR-6</strain>
    </source>
</reference>
<dbReference type="Pfam" id="PF00512">
    <property type="entry name" value="HisKA"/>
    <property type="match status" value="1"/>
</dbReference>
<dbReference type="SMART" id="SM00388">
    <property type="entry name" value="HisKA"/>
    <property type="match status" value="1"/>
</dbReference>
<feature type="domain" description="Response regulatory" evidence="7">
    <location>
        <begin position="439"/>
        <end position="551"/>
    </location>
</feature>
<dbReference type="InterPro" id="IPR011006">
    <property type="entry name" value="CheY-like_superfamily"/>
</dbReference>
<evidence type="ECO:0000256" key="2">
    <source>
        <dbReference type="ARBA" id="ARBA00012438"/>
    </source>
</evidence>
<dbReference type="PANTHER" id="PTHR43065:SF49">
    <property type="entry name" value="HISTIDINE KINASE"/>
    <property type="match status" value="1"/>
</dbReference>
<dbReference type="RefSeq" id="WP_200596601.1">
    <property type="nucleotide sequence ID" value="NZ_JAEPBG010000015.1"/>
</dbReference>
<keyword evidence="5" id="KW-0175">Coiled coil</keyword>
<sequence>MLREHKDEERILILAPQGRDAQVIEQVLNRVGTYCTVCVDYNELLQQLESPTGAALIVEEALHGIDIEPLVDTLARQPSWSDFPFVVLMSPRNGKAGPGSNAVIQKLGNVILLERPINADTLRTAAASTLRARRRQYQARADLQERIRLNETLESRIAERTTELAQANNRLMQEMAERERAQIALVQTQKMEALGHLTSGISHDFNNLLSIIQGNADLIDLLTGNDRIKRMVNTIRKAAGQGAKLTGQLLAFSRAQPLNLKSFDLNMSLEGVEDLLSSSLGSNVQVRLELAADLSPVKADPHQIELAVLNLAINAKDAMRDTGTVIIGTAKKPATVDLTSGRDYAVISVTDTGEGINPEIIGKVFNPFFTTKPHGKGTGLGLSQVYGIAQQSGGTVKIRSEVGVGTTVEIWLPFAQPEDMAEPVLRGDVNVDHNDQRICILVVEDDVRVRQFMVESLEILGYQVAHAEDAQAGLDSIESVKPDLLITDFLMPNMTGAELVKRARRVYPDLPVIIATGYADLHAITAVTDSEMVLRKPFQLHDLAQKVQKALAWRAIPKKLSPFG</sequence>
<dbReference type="PANTHER" id="PTHR43065">
    <property type="entry name" value="SENSOR HISTIDINE KINASE"/>
    <property type="match status" value="1"/>
</dbReference>
<dbReference type="InterPro" id="IPR001789">
    <property type="entry name" value="Sig_transdc_resp-reg_receiver"/>
</dbReference>
<dbReference type="InterPro" id="IPR004358">
    <property type="entry name" value="Sig_transdc_His_kin-like_C"/>
</dbReference>
<keyword evidence="3 4" id="KW-0597">Phosphoprotein</keyword>
<dbReference type="PROSITE" id="PS50110">
    <property type="entry name" value="RESPONSE_REGULATORY"/>
    <property type="match status" value="1"/>
</dbReference>
<dbReference type="InterPro" id="IPR005467">
    <property type="entry name" value="His_kinase_dom"/>
</dbReference>
<evidence type="ECO:0000256" key="3">
    <source>
        <dbReference type="ARBA" id="ARBA00022553"/>
    </source>
</evidence>
<comment type="caution">
    <text evidence="8">The sequence shown here is derived from an EMBL/GenBank/DDBJ whole genome shotgun (WGS) entry which is preliminary data.</text>
</comment>
<dbReference type="Proteomes" id="UP000622890">
    <property type="component" value="Unassembled WGS sequence"/>
</dbReference>
<dbReference type="SMART" id="SM00448">
    <property type="entry name" value="REC"/>
    <property type="match status" value="1"/>
</dbReference>
<keyword evidence="9" id="KW-1185">Reference proteome</keyword>
<name>A0A934T3L1_9BURK</name>
<comment type="catalytic activity">
    <reaction evidence="1">
        <text>ATP + protein L-histidine = ADP + protein N-phospho-L-histidine.</text>
        <dbReference type="EC" id="2.7.13.3"/>
    </reaction>
</comment>
<dbReference type="InterPro" id="IPR036097">
    <property type="entry name" value="HisK_dim/P_sf"/>
</dbReference>
<dbReference type="CDD" id="cd00082">
    <property type="entry name" value="HisKA"/>
    <property type="match status" value="1"/>
</dbReference>
<organism evidence="8 9">
    <name type="scientific">Noviherbaspirillum pedocola</name>
    <dbReference type="NCBI Taxonomy" id="2801341"/>
    <lineage>
        <taxon>Bacteria</taxon>
        <taxon>Pseudomonadati</taxon>
        <taxon>Pseudomonadota</taxon>
        <taxon>Betaproteobacteria</taxon>
        <taxon>Burkholderiales</taxon>
        <taxon>Oxalobacteraceae</taxon>
        <taxon>Noviherbaspirillum</taxon>
    </lineage>
</organism>
<dbReference type="InterPro" id="IPR003594">
    <property type="entry name" value="HATPase_dom"/>
</dbReference>
<dbReference type="PROSITE" id="PS50096">
    <property type="entry name" value="IQ"/>
    <property type="match status" value="1"/>
</dbReference>
<proteinExistence type="predicted"/>
<dbReference type="Pfam" id="PF00072">
    <property type="entry name" value="Response_reg"/>
    <property type="match status" value="1"/>
</dbReference>
<evidence type="ECO:0000256" key="1">
    <source>
        <dbReference type="ARBA" id="ARBA00000085"/>
    </source>
</evidence>
<evidence type="ECO:0000256" key="4">
    <source>
        <dbReference type="PROSITE-ProRule" id="PRU00169"/>
    </source>
</evidence>
<accession>A0A934T3L1</accession>
<dbReference type="Gene3D" id="3.40.50.2300">
    <property type="match status" value="1"/>
</dbReference>
<feature type="modified residue" description="4-aspartylphosphate" evidence="4">
    <location>
        <position position="488"/>
    </location>
</feature>
<evidence type="ECO:0000259" key="6">
    <source>
        <dbReference type="PROSITE" id="PS50109"/>
    </source>
</evidence>
<dbReference type="Pfam" id="PF02518">
    <property type="entry name" value="HATPase_c"/>
    <property type="match status" value="1"/>
</dbReference>
<feature type="domain" description="Histidine kinase" evidence="6">
    <location>
        <begin position="200"/>
        <end position="416"/>
    </location>
</feature>
<feature type="coiled-coil region" evidence="5">
    <location>
        <begin position="150"/>
        <end position="184"/>
    </location>
</feature>
<dbReference type="InterPro" id="IPR003661">
    <property type="entry name" value="HisK_dim/P_dom"/>
</dbReference>
<evidence type="ECO:0000313" key="9">
    <source>
        <dbReference type="Proteomes" id="UP000622890"/>
    </source>
</evidence>
<dbReference type="SMART" id="SM00387">
    <property type="entry name" value="HATPase_c"/>
    <property type="match status" value="1"/>
</dbReference>
<dbReference type="Gene3D" id="1.10.287.130">
    <property type="match status" value="1"/>
</dbReference>
<evidence type="ECO:0000259" key="7">
    <source>
        <dbReference type="PROSITE" id="PS50110"/>
    </source>
</evidence>
<evidence type="ECO:0000256" key="5">
    <source>
        <dbReference type="SAM" id="Coils"/>
    </source>
</evidence>
<dbReference type="SUPFAM" id="SSF55874">
    <property type="entry name" value="ATPase domain of HSP90 chaperone/DNA topoisomerase II/histidine kinase"/>
    <property type="match status" value="1"/>
</dbReference>
<evidence type="ECO:0000313" key="8">
    <source>
        <dbReference type="EMBL" id="MBK4737903.1"/>
    </source>
</evidence>
<dbReference type="PROSITE" id="PS50109">
    <property type="entry name" value="HIS_KIN"/>
    <property type="match status" value="1"/>
</dbReference>
<dbReference type="EC" id="2.7.13.3" evidence="2"/>
<dbReference type="SUPFAM" id="SSF52172">
    <property type="entry name" value="CheY-like"/>
    <property type="match status" value="2"/>
</dbReference>